<protein>
    <submittedName>
        <fullName evidence="2">Uncharacterized protein</fullName>
    </submittedName>
</protein>
<evidence type="ECO:0000313" key="2">
    <source>
        <dbReference type="EMBL" id="JAE31432.1"/>
    </source>
</evidence>
<dbReference type="AlphaFoldDB" id="A0A0A9H3U3"/>
<keyword evidence="1" id="KW-0812">Transmembrane</keyword>
<reference evidence="2" key="2">
    <citation type="journal article" date="2015" name="Data Brief">
        <title>Shoot transcriptome of the giant reed, Arundo donax.</title>
        <authorList>
            <person name="Barrero R.A."/>
            <person name="Guerrero F.D."/>
            <person name="Moolhuijzen P."/>
            <person name="Goolsby J.A."/>
            <person name="Tidwell J."/>
            <person name="Bellgard S.E."/>
            <person name="Bellgard M.I."/>
        </authorList>
    </citation>
    <scope>NUCLEOTIDE SEQUENCE</scope>
    <source>
        <tissue evidence="2">Shoot tissue taken approximately 20 cm above the soil surface</tissue>
    </source>
</reference>
<proteinExistence type="predicted"/>
<organism evidence="2">
    <name type="scientific">Arundo donax</name>
    <name type="common">Giant reed</name>
    <name type="synonym">Donax arundinaceus</name>
    <dbReference type="NCBI Taxonomy" id="35708"/>
    <lineage>
        <taxon>Eukaryota</taxon>
        <taxon>Viridiplantae</taxon>
        <taxon>Streptophyta</taxon>
        <taxon>Embryophyta</taxon>
        <taxon>Tracheophyta</taxon>
        <taxon>Spermatophyta</taxon>
        <taxon>Magnoliopsida</taxon>
        <taxon>Liliopsida</taxon>
        <taxon>Poales</taxon>
        <taxon>Poaceae</taxon>
        <taxon>PACMAD clade</taxon>
        <taxon>Arundinoideae</taxon>
        <taxon>Arundineae</taxon>
        <taxon>Arundo</taxon>
    </lineage>
</organism>
<keyword evidence="1" id="KW-0472">Membrane</keyword>
<sequence length="36" mass="4235">MDQLLAIIYAVSHSVFWGLMHFIIHAMLLVGHFYLF</sequence>
<accession>A0A0A9H3U3</accession>
<dbReference type="EMBL" id="GBRH01166464">
    <property type="protein sequence ID" value="JAE31432.1"/>
    <property type="molecule type" value="Transcribed_RNA"/>
</dbReference>
<reference evidence="2" key="1">
    <citation type="submission" date="2014-09" db="EMBL/GenBank/DDBJ databases">
        <authorList>
            <person name="Magalhaes I.L.F."/>
            <person name="Oliveira U."/>
            <person name="Santos F.R."/>
            <person name="Vidigal T.H.D.A."/>
            <person name="Brescovit A.D."/>
            <person name="Santos A.J."/>
        </authorList>
    </citation>
    <scope>NUCLEOTIDE SEQUENCE</scope>
    <source>
        <tissue evidence="2">Shoot tissue taken approximately 20 cm above the soil surface</tissue>
    </source>
</reference>
<name>A0A0A9H3U3_ARUDO</name>
<evidence type="ECO:0000256" key="1">
    <source>
        <dbReference type="SAM" id="Phobius"/>
    </source>
</evidence>
<feature type="transmembrane region" description="Helical" evidence="1">
    <location>
        <begin position="6"/>
        <end position="35"/>
    </location>
</feature>
<keyword evidence="1" id="KW-1133">Transmembrane helix</keyword>